<name>A0A2Z4IHT3_9BACT</name>
<dbReference type="Proteomes" id="UP000248688">
    <property type="component" value="Chromosome"/>
</dbReference>
<organism evidence="1 2">
    <name type="scientific">Echinicola strongylocentroti</name>
    <dbReference type="NCBI Taxonomy" id="1795355"/>
    <lineage>
        <taxon>Bacteria</taxon>
        <taxon>Pseudomonadati</taxon>
        <taxon>Bacteroidota</taxon>
        <taxon>Cytophagia</taxon>
        <taxon>Cytophagales</taxon>
        <taxon>Cyclobacteriaceae</taxon>
        <taxon>Echinicola</taxon>
    </lineage>
</organism>
<accession>A0A2Z4IHT3</accession>
<dbReference type="AlphaFoldDB" id="A0A2Z4IHT3"/>
<evidence type="ECO:0000313" key="2">
    <source>
        <dbReference type="Proteomes" id="UP000248688"/>
    </source>
</evidence>
<keyword evidence="2" id="KW-1185">Reference proteome</keyword>
<dbReference type="OrthoDB" id="1442549at2"/>
<sequence>MIAFEVEVNKRKKVIGLNDIGVLSFSLIKLPESTNSIVKMYLGGYDVQNDLHFKWLDEDLMDGDEVSIKIHEGKYEASSPISVKPGEDDQEKLKRQIKYYYVLEKELKSKNLI</sequence>
<evidence type="ECO:0000313" key="1">
    <source>
        <dbReference type="EMBL" id="AWW30116.1"/>
    </source>
</evidence>
<dbReference type="RefSeq" id="WP_112783503.1">
    <property type="nucleotide sequence ID" value="NZ_CP030041.1"/>
</dbReference>
<dbReference type="KEGG" id="est:DN752_08255"/>
<reference evidence="1 2" key="1">
    <citation type="submission" date="2018-06" db="EMBL/GenBank/DDBJ databases">
        <title>Echinicola strongylocentroti sp. nov., isolated from a sea urchin Strongylocentrotus intermedius.</title>
        <authorList>
            <person name="Bae S.S."/>
        </authorList>
    </citation>
    <scope>NUCLEOTIDE SEQUENCE [LARGE SCALE GENOMIC DNA]</scope>
    <source>
        <strain evidence="1 2">MEBiC08714</strain>
    </source>
</reference>
<gene>
    <name evidence="1" type="ORF">DN752_08255</name>
</gene>
<proteinExistence type="predicted"/>
<protein>
    <submittedName>
        <fullName evidence="1">Uncharacterized protein</fullName>
    </submittedName>
</protein>
<dbReference type="EMBL" id="CP030041">
    <property type="protein sequence ID" value="AWW30116.1"/>
    <property type="molecule type" value="Genomic_DNA"/>
</dbReference>